<evidence type="ECO:0000259" key="2">
    <source>
        <dbReference type="Pfam" id="PF01425"/>
    </source>
</evidence>
<keyword evidence="1" id="KW-1133">Transmembrane helix</keyword>
<dbReference type="InterPro" id="IPR036928">
    <property type="entry name" value="AS_sf"/>
</dbReference>
<evidence type="ECO:0000313" key="4">
    <source>
        <dbReference type="Proteomes" id="UP000249464"/>
    </source>
</evidence>
<feature type="transmembrane region" description="Helical" evidence="1">
    <location>
        <begin position="30"/>
        <end position="52"/>
    </location>
</feature>
<dbReference type="STRING" id="796604.A0A2X0MAR0"/>
<dbReference type="Gene3D" id="3.90.1300.10">
    <property type="entry name" value="Amidase signature (AS) domain"/>
    <property type="match status" value="1"/>
</dbReference>
<name>A0A2X0MAR0_9BASI</name>
<dbReference type="InterPro" id="IPR023631">
    <property type="entry name" value="Amidase_dom"/>
</dbReference>
<dbReference type="Proteomes" id="UP000249464">
    <property type="component" value="Unassembled WGS sequence"/>
</dbReference>
<accession>A0A2X0MAR0</accession>
<dbReference type="EMBL" id="FQNC01000011">
    <property type="protein sequence ID" value="SGY12892.1"/>
    <property type="molecule type" value="Genomic_DNA"/>
</dbReference>
<dbReference type="Pfam" id="PF01425">
    <property type="entry name" value="Amidase"/>
    <property type="match status" value="1"/>
</dbReference>
<sequence length="55" mass="5904">MWGQLLKSSFPRLASHRALASDTGGSTRLPAAYCGVLGFKPSYGLFLLLYLAKTA</sequence>
<reference evidence="3 4" key="1">
    <citation type="submission" date="2016-11" db="EMBL/GenBank/DDBJ databases">
        <authorList>
            <person name="Jaros S."/>
            <person name="Januszkiewicz K."/>
            <person name="Wedrychowicz H."/>
        </authorList>
    </citation>
    <scope>NUCLEOTIDE SEQUENCE [LARGE SCALE GENOMIC DNA]</scope>
</reference>
<evidence type="ECO:0000256" key="1">
    <source>
        <dbReference type="SAM" id="Phobius"/>
    </source>
</evidence>
<evidence type="ECO:0000313" key="3">
    <source>
        <dbReference type="EMBL" id="SGY12892.1"/>
    </source>
</evidence>
<feature type="domain" description="Amidase" evidence="2">
    <location>
        <begin position="18"/>
        <end position="46"/>
    </location>
</feature>
<keyword evidence="1" id="KW-0812">Transmembrane</keyword>
<keyword evidence="1" id="KW-0472">Membrane</keyword>
<keyword evidence="4" id="KW-1185">Reference proteome</keyword>
<proteinExistence type="predicted"/>
<gene>
    <name evidence="3" type="primary">BQ5605_C011g06645</name>
    <name evidence="3" type="ORF">BQ5605_C011G06645</name>
</gene>
<dbReference type="AlphaFoldDB" id="A0A2X0MAR0"/>
<dbReference type="SUPFAM" id="SSF75304">
    <property type="entry name" value="Amidase signature (AS) enzymes"/>
    <property type="match status" value="1"/>
</dbReference>
<protein>
    <submittedName>
        <fullName evidence="3">BQ5605_C011g06645 protein</fullName>
    </submittedName>
</protein>
<organism evidence="3 4">
    <name type="scientific">Microbotryum silenes-dioicae</name>
    <dbReference type="NCBI Taxonomy" id="796604"/>
    <lineage>
        <taxon>Eukaryota</taxon>
        <taxon>Fungi</taxon>
        <taxon>Dikarya</taxon>
        <taxon>Basidiomycota</taxon>
        <taxon>Pucciniomycotina</taxon>
        <taxon>Microbotryomycetes</taxon>
        <taxon>Microbotryales</taxon>
        <taxon>Microbotryaceae</taxon>
        <taxon>Microbotryum</taxon>
    </lineage>
</organism>